<dbReference type="SUPFAM" id="SSF56235">
    <property type="entry name" value="N-terminal nucleophile aminohydrolases (Ntn hydrolases)"/>
    <property type="match status" value="1"/>
</dbReference>
<dbReference type="InterPro" id="IPR029055">
    <property type="entry name" value="Ntn_hydrolases_N"/>
</dbReference>
<keyword evidence="3" id="KW-0315">Glutamine amidotransferase</keyword>
<dbReference type="EMBL" id="GEBQ01018864">
    <property type="protein sequence ID" value="JAT21113.1"/>
    <property type="molecule type" value="Transcribed_RNA"/>
</dbReference>
<keyword evidence="1" id="KW-0028">Amino-acid biosynthesis</keyword>
<sequence>FIFVVTVTFVGWAMCGIFYSVHRSDESPVTGDLQCKKNCSVSSDLCHQVKETLGRRGPDAIRQIKTNLTENWASTLLGSVLWTQGVQPNPQPLEDDEGNYLLWNGDILFGHLEDNERCDSEVVFERLKADPLRTTTEIGGPFSLVFWHSETQRLWFGRDVVGRHSLLWTISPHHLCLTSAAHKHSALTEVPALGLFMVDLSSDQDIAIQLFPWAHLRISFSAVSEVPVIEREELVHAVLGDGSSRTLWLGKEPEEDDLAVYKGGFTLEKLLEQPTVLERVERLLDVLTLAVECRVKKQPGVCKDCARVARKCTRTSNNVDLKSQDSCRYESKSKQESVNYSRESLQLEGKNNEPPACEHCSVAV</sequence>
<dbReference type="AlphaFoldDB" id="A0A1B6LBQ2"/>
<evidence type="ECO:0000256" key="1">
    <source>
        <dbReference type="ARBA" id="ARBA00022605"/>
    </source>
</evidence>
<dbReference type="InterPro" id="IPR017932">
    <property type="entry name" value="GATase_2_dom"/>
</dbReference>
<protein>
    <recommendedName>
        <fullName evidence="4">Glutamine amidotransferase type-2 domain-containing protein</fullName>
    </recommendedName>
</protein>
<dbReference type="Gene3D" id="3.60.20.10">
    <property type="entry name" value="Glutamine Phosphoribosylpyrophosphate, subunit 1, domain 1"/>
    <property type="match status" value="1"/>
</dbReference>
<dbReference type="PANTHER" id="PTHR45937">
    <property type="entry name" value="ASPARAGINE SYNTHETASE DOMAIN-CONTAINING PROTEIN 1"/>
    <property type="match status" value="1"/>
</dbReference>
<organism evidence="5">
    <name type="scientific">Graphocephala atropunctata</name>
    <dbReference type="NCBI Taxonomy" id="36148"/>
    <lineage>
        <taxon>Eukaryota</taxon>
        <taxon>Metazoa</taxon>
        <taxon>Ecdysozoa</taxon>
        <taxon>Arthropoda</taxon>
        <taxon>Hexapoda</taxon>
        <taxon>Insecta</taxon>
        <taxon>Pterygota</taxon>
        <taxon>Neoptera</taxon>
        <taxon>Paraneoptera</taxon>
        <taxon>Hemiptera</taxon>
        <taxon>Auchenorrhyncha</taxon>
        <taxon>Membracoidea</taxon>
        <taxon>Cicadellidae</taxon>
        <taxon>Cicadellinae</taxon>
        <taxon>Cicadellini</taxon>
        <taxon>Graphocephala</taxon>
    </lineage>
</organism>
<evidence type="ECO:0000259" key="4">
    <source>
        <dbReference type="Pfam" id="PF13537"/>
    </source>
</evidence>
<name>A0A1B6LBQ2_9HEMI</name>
<dbReference type="Pfam" id="PF13537">
    <property type="entry name" value="GATase_7"/>
    <property type="match status" value="1"/>
</dbReference>
<evidence type="ECO:0000256" key="3">
    <source>
        <dbReference type="ARBA" id="ARBA00022962"/>
    </source>
</evidence>
<gene>
    <name evidence="5" type="ORF">g.9127</name>
</gene>
<dbReference type="GO" id="GO:0006529">
    <property type="term" value="P:asparagine biosynthetic process"/>
    <property type="evidence" value="ECO:0007669"/>
    <property type="project" value="UniProtKB-KW"/>
</dbReference>
<proteinExistence type="predicted"/>
<dbReference type="PANTHER" id="PTHR45937:SF1">
    <property type="entry name" value="ASPARAGINE SYNTHETASE DOMAIN-CONTAINING PROTEIN 1"/>
    <property type="match status" value="1"/>
</dbReference>
<keyword evidence="2" id="KW-0061">Asparagine biosynthesis</keyword>
<feature type="non-terminal residue" evidence="5">
    <location>
        <position position="1"/>
    </location>
</feature>
<accession>A0A1B6LBQ2</accession>
<evidence type="ECO:0000256" key="2">
    <source>
        <dbReference type="ARBA" id="ARBA00022888"/>
    </source>
</evidence>
<evidence type="ECO:0000313" key="5">
    <source>
        <dbReference type="EMBL" id="JAT21113.1"/>
    </source>
</evidence>
<dbReference type="InterPro" id="IPR051857">
    <property type="entry name" value="Asn_synthetase_domain"/>
</dbReference>
<feature type="domain" description="Glutamine amidotransferase type-2" evidence="4">
    <location>
        <begin position="112"/>
        <end position="180"/>
    </location>
</feature>
<reference evidence="5" key="1">
    <citation type="submission" date="2015-11" db="EMBL/GenBank/DDBJ databases">
        <title>De novo transcriptome assembly of four potential Pierce s Disease insect vectors from Arizona vineyards.</title>
        <authorList>
            <person name="Tassone E.E."/>
        </authorList>
    </citation>
    <scope>NUCLEOTIDE SEQUENCE</scope>
</reference>
<feature type="non-terminal residue" evidence="5">
    <location>
        <position position="364"/>
    </location>
</feature>